<feature type="region of interest" description="Disordered" evidence="1">
    <location>
        <begin position="1"/>
        <end position="55"/>
    </location>
</feature>
<feature type="compositionally biased region" description="Polar residues" evidence="1">
    <location>
        <begin position="43"/>
        <end position="55"/>
    </location>
</feature>
<keyword evidence="2" id="KW-1133">Transmembrane helix</keyword>
<accession>A0AAV9UQ44</accession>
<gene>
    <name evidence="3" type="ORF">TWF696_006890</name>
</gene>
<evidence type="ECO:0000313" key="3">
    <source>
        <dbReference type="EMBL" id="KAK6346781.1"/>
    </source>
</evidence>
<organism evidence="3 4">
    <name type="scientific">Orbilia brochopaga</name>
    <dbReference type="NCBI Taxonomy" id="3140254"/>
    <lineage>
        <taxon>Eukaryota</taxon>
        <taxon>Fungi</taxon>
        <taxon>Dikarya</taxon>
        <taxon>Ascomycota</taxon>
        <taxon>Pezizomycotina</taxon>
        <taxon>Orbiliomycetes</taxon>
        <taxon>Orbiliales</taxon>
        <taxon>Orbiliaceae</taxon>
        <taxon>Orbilia</taxon>
    </lineage>
</organism>
<evidence type="ECO:0000256" key="1">
    <source>
        <dbReference type="SAM" id="MobiDB-lite"/>
    </source>
</evidence>
<dbReference type="Proteomes" id="UP001375240">
    <property type="component" value="Unassembled WGS sequence"/>
</dbReference>
<reference evidence="3 4" key="1">
    <citation type="submission" date="2019-10" db="EMBL/GenBank/DDBJ databases">
        <authorList>
            <person name="Palmer J.M."/>
        </authorList>
    </citation>
    <scope>NUCLEOTIDE SEQUENCE [LARGE SCALE GENOMIC DNA]</scope>
    <source>
        <strain evidence="3 4">TWF696</strain>
    </source>
</reference>
<keyword evidence="2" id="KW-0472">Membrane</keyword>
<evidence type="ECO:0000256" key="2">
    <source>
        <dbReference type="SAM" id="Phobius"/>
    </source>
</evidence>
<sequence>MAGEYIVIPRGNSSSASRSSTRRRAASTRGGLATSSPPAPEQATASSGYDSGFDTANMSQRDRLRELARASPRMKPGSNLSESLATLGLIFLMHICFYIRFLLNTDFEKQDVKDFQKASDILLNSISLSHYVGQGAVLYADPVGFLNNFRNNRWQGARNSLYNLMAIAGSRLVAQYCANKWFEGRSVFEL</sequence>
<dbReference type="AlphaFoldDB" id="A0AAV9UQ44"/>
<comment type="caution">
    <text evidence="3">The sequence shown here is derived from an EMBL/GenBank/DDBJ whole genome shotgun (WGS) entry which is preliminary data.</text>
</comment>
<proteinExistence type="predicted"/>
<dbReference type="EMBL" id="JAVHNQ010000005">
    <property type="protein sequence ID" value="KAK6346781.1"/>
    <property type="molecule type" value="Genomic_DNA"/>
</dbReference>
<feature type="transmembrane region" description="Helical" evidence="2">
    <location>
        <begin position="84"/>
        <end position="103"/>
    </location>
</feature>
<evidence type="ECO:0000313" key="4">
    <source>
        <dbReference type="Proteomes" id="UP001375240"/>
    </source>
</evidence>
<keyword evidence="2" id="KW-0812">Transmembrane</keyword>
<keyword evidence="4" id="KW-1185">Reference proteome</keyword>
<name>A0AAV9UQ44_9PEZI</name>
<protein>
    <submittedName>
        <fullName evidence="3">Uncharacterized protein</fullName>
    </submittedName>
</protein>